<reference evidence="11" key="1">
    <citation type="journal article" date="2019" name="Int. J. Syst. Evol. Microbiol.">
        <title>The Global Catalogue of Microorganisms (GCM) 10K type strain sequencing project: providing services to taxonomists for standard genome sequencing and annotation.</title>
        <authorList>
            <consortium name="The Broad Institute Genomics Platform"/>
            <consortium name="The Broad Institute Genome Sequencing Center for Infectious Disease"/>
            <person name="Wu L."/>
            <person name="Ma J."/>
        </authorList>
    </citation>
    <scope>NUCLEOTIDE SEQUENCE [LARGE SCALE GENOMIC DNA]</scope>
    <source>
        <strain evidence="11">JCM 17551</strain>
    </source>
</reference>
<dbReference type="RefSeq" id="WP_344799342.1">
    <property type="nucleotide sequence ID" value="NZ_BAABBN010000007.1"/>
</dbReference>
<keyword evidence="5 7" id="KW-0804">Transcription</keyword>
<comment type="function">
    <text evidence="6">Repressor involved in the biosynthesis of the osmoprotectant glycine betaine. It represses transcription of the choline transporter BetT and the genes of BetAB involved in the synthesis of glycine betaine.</text>
</comment>
<dbReference type="PANTHER" id="PTHR30055:SF234">
    <property type="entry name" value="HTH-TYPE TRANSCRIPTIONAL REGULATOR BETI"/>
    <property type="match status" value="1"/>
</dbReference>
<accession>A0ABP7MXA2</accession>
<dbReference type="InterPro" id="IPR050109">
    <property type="entry name" value="HTH-type_TetR-like_transc_reg"/>
</dbReference>
<protein>
    <recommendedName>
        <fullName evidence="7">HTH-type transcriptional regulator BetI</fullName>
    </recommendedName>
</protein>
<evidence type="ECO:0000256" key="7">
    <source>
        <dbReference type="HAMAP-Rule" id="MF_00768"/>
    </source>
</evidence>
<dbReference type="InterPro" id="IPR039538">
    <property type="entry name" value="BetI_C"/>
</dbReference>
<keyword evidence="11" id="KW-1185">Reference proteome</keyword>
<dbReference type="SUPFAM" id="SSF46689">
    <property type="entry name" value="Homeodomain-like"/>
    <property type="match status" value="1"/>
</dbReference>
<comment type="pathway">
    <text evidence="1 7">Amine and polyamine biosynthesis; betaine biosynthesis via choline pathway [regulation].</text>
</comment>
<comment type="caution">
    <text evidence="10">The sequence shown here is derived from an EMBL/GenBank/DDBJ whole genome shotgun (WGS) entry which is preliminary data.</text>
</comment>
<dbReference type="HAMAP" id="MF_00768">
    <property type="entry name" value="HTH_type_BetI"/>
    <property type="match status" value="1"/>
</dbReference>
<dbReference type="InterPro" id="IPR017757">
    <property type="entry name" value="Tscrpt_rep_BetI"/>
</dbReference>
<evidence type="ECO:0000256" key="8">
    <source>
        <dbReference type="PROSITE-ProRule" id="PRU00335"/>
    </source>
</evidence>
<dbReference type="Gene3D" id="1.10.357.10">
    <property type="entry name" value="Tetracycline Repressor, domain 2"/>
    <property type="match status" value="1"/>
</dbReference>
<sequence>MPKVGMKPVRQAQLIEATLSSVEQFGLHGTTVGTISKIAGVSSGIISHYFGGKQELLEATVRFLLKSLNEELMNQLRIKGDSPIARLEAIIHTNFSPFQTSERGAKTWLAFWAQSMHDERLARLQRVNEKRLRSNLKYSLNSLLPKEKVADTAEAIAALIDGLWLRGALNGGDIKADKAAVICKNFLHETIEFHQN</sequence>
<dbReference type="NCBIfam" id="TIGR03384">
    <property type="entry name" value="betaine_BetI"/>
    <property type="match status" value="1"/>
</dbReference>
<evidence type="ECO:0000256" key="6">
    <source>
        <dbReference type="ARBA" id="ARBA00024936"/>
    </source>
</evidence>
<dbReference type="EMBL" id="BAABBN010000007">
    <property type="protein sequence ID" value="GAA3930978.1"/>
    <property type="molecule type" value="Genomic_DNA"/>
</dbReference>
<dbReference type="InterPro" id="IPR036271">
    <property type="entry name" value="Tet_transcr_reg_TetR-rel_C_sf"/>
</dbReference>
<dbReference type="PANTHER" id="PTHR30055">
    <property type="entry name" value="HTH-TYPE TRANSCRIPTIONAL REGULATOR RUTR"/>
    <property type="match status" value="1"/>
</dbReference>
<evidence type="ECO:0000259" key="9">
    <source>
        <dbReference type="PROSITE" id="PS50977"/>
    </source>
</evidence>
<proteinExistence type="inferred from homology"/>
<keyword evidence="2 7" id="KW-0678">Repressor</keyword>
<evidence type="ECO:0000256" key="1">
    <source>
        <dbReference type="ARBA" id="ARBA00004719"/>
    </source>
</evidence>
<keyword evidence="4 7" id="KW-0238">DNA-binding</keyword>
<evidence type="ECO:0000256" key="3">
    <source>
        <dbReference type="ARBA" id="ARBA00023015"/>
    </source>
</evidence>
<dbReference type="PROSITE" id="PS50977">
    <property type="entry name" value="HTH_TETR_2"/>
    <property type="match status" value="1"/>
</dbReference>
<organism evidence="10 11">
    <name type="scientific">Litoribacillus peritrichatus</name>
    <dbReference type="NCBI Taxonomy" id="718191"/>
    <lineage>
        <taxon>Bacteria</taxon>
        <taxon>Pseudomonadati</taxon>
        <taxon>Pseudomonadota</taxon>
        <taxon>Gammaproteobacteria</taxon>
        <taxon>Oceanospirillales</taxon>
        <taxon>Oceanospirillaceae</taxon>
        <taxon>Litoribacillus</taxon>
    </lineage>
</organism>
<keyword evidence="3 7" id="KW-0805">Transcription regulation</keyword>
<dbReference type="Pfam" id="PF00440">
    <property type="entry name" value="TetR_N"/>
    <property type="match status" value="1"/>
</dbReference>
<feature type="DNA-binding region" description="H-T-H motif" evidence="7 8">
    <location>
        <begin position="31"/>
        <end position="50"/>
    </location>
</feature>
<dbReference type="SUPFAM" id="SSF48498">
    <property type="entry name" value="Tetracyclin repressor-like, C-terminal domain"/>
    <property type="match status" value="1"/>
</dbReference>
<comment type="function">
    <text evidence="7">Repressor involved in choline regulation of the bet genes.</text>
</comment>
<dbReference type="PROSITE" id="PS01081">
    <property type="entry name" value="HTH_TETR_1"/>
    <property type="match status" value="1"/>
</dbReference>
<dbReference type="InterPro" id="IPR001647">
    <property type="entry name" value="HTH_TetR"/>
</dbReference>
<dbReference type="NCBIfam" id="NF001978">
    <property type="entry name" value="PRK00767.1"/>
    <property type="match status" value="1"/>
</dbReference>
<evidence type="ECO:0000313" key="11">
    <source>
        <dbReference type="Proteomes" id="UP001501565"/>
    </source>
</evidence>
<gene>
    <name evidence="7 10" type="primary">betI</name>
    <name evidence="10" type="ORF">GCM10022277_29650</name>
</gene>
<dbReference type="Proteomes" id="UP001501565">
    <property type="component" value="Unassembled WGS sequence"/>
</dbReference>
<evidence type="ECO:0000313" key="10">
    <source>
        <dbReference type="EMBL" id="GAA3930978.1"/>
    </source>
</evidence>
<dbReference type="InterPro" id="IPR023772">
    <property type="entry name" value="DNA-bd_HTH_TetR-type_CS"/>
</dbReference>
<feature type="domain" description="HTH tetR-type" evidence="9">
    <location>
        <begin position="8"/>
        <end position="68"/>
    </location>
</feature>
<dbReference type="InterPro" id="IPR009057">
    <property type="entry name" value="Homeodomain-like_sf"/>
</dbReference>
<evidence type="ECO:0000256" key="5">
    <source>
        <dbReference type="ARBA" id="ARBA00023163"/>
    </source>
</evidence>
<name>A0ABP7MXA2_9GAMM</name>
<dbReference type="Pfam" id="PF13977">
    <property type="entry name" value="TetR_C_6"/>
    <property type="match status" value="1"/>
</dbReference>
<evidence type="ECO:0000256" key="4">
    <source>
        <dbReference type="ARBA" id="ARBA00023125"/>
    </source>
</evidence>
<evidence type="ECO:0000256" key="2">
    <source>
        <dbReference type="ARBA" id="ARBA00022491"/>
    </source>
</evidence>